<evidence type="ECO:0000313" key="2">
    <source>
        <dbReference type="Proteomes" id="UP000053424"/>
    </source>
</evidence>
<reference evidence="1 2" key="1">
    <citation type="submission" date="2014-04" db="EMBL/GenBank/DDBJ databases">
        <authorList>
            <consortium name="DOE Joint Genome Institute"/>
            <person name="Kuo A."/>
            <person name="Gay G."/>
            <person name="Dore J."/>
            <person name="Kohler A."/>
            <person name="Nagy L.G."/>
            <person name="Floudas D."/>
            <person name="Copeland A."/>
            <person name="Barry K.W."/>
            <person name="Cichocki N."/>
            <person name="Veneault-Fourrey C."/>
            <person name="LaButti K."/>
            <person name="Lindquist E.A."/>
            <person name="Lipzen A."/>
            <person name="Lundell T."/>
            <person name="Morin E."/>
            <person name="Murat C."/>
            <person name="Sun H."/>
            <person name="Tunlid A."/>
            <person name="Henrissat B."/>
            <person name="Grigoriev I.V."/>
            <person name="Hibbett D.S."/>
            <person name="Martin F."/>
            <person name="Nordberg H.P."/>
            <person name="Cantor M.N."/>
            <person name="Hua S.X."/>
        </authorList>
    </citation>
    <scope>NUCLEOTIDE SEQUENCE [LARGE SCALE GENOMIC DNA]</scope>
    <source>
        <strain evidence="2">h7</strain>
    </source>
</reference>
<dbReference type="Proteomes" id="UP000053424">
    <property type="component" value="Unassembled WGS sequence"/>
</dbReference>
<dbReference type="OrthoDB" id="3014488at2759"/>
<protein>
    <submittedName>
        <fullName evidence="1">Uncharacterized protein</fullName>
    </submittedName>
</protein>
<gene>
    <name evidence="1" type="ORF">M413DRAFT_7852</name>
</gene>
<name>A0A0C3CEZ3_HEBCY</name>
<dbReference type="HOGENOM" id="CLU_1845340_0_0_1"/>
<keyword evidence="2" id="KW-1185">Reference proteome</keyword>
<evidence type="ECO:0000313" key="1">
    <source>
        <dbReference type="EMBL" id="KIM47340.1"/>
    </source>
</evidence>
<dbReference type="STRING" id="686832.A0A0C3CEZ3"/>
<sequence length="139" mass="15376">MSSELWPSRITRRELSVEIDIIKAMKEVDLISNLDEIAIRSVTDERKADIITFSNAVFANPEKEANLAYFTSRVDNNEDVKVQVPLPPGQDSEDSDFIAKLVAAMAEMGSANSPSEEEEARYEGAIRAFAGGVLREVLN</sequence>
<proteinExistence type="predicted"/>
<dbReference type="AlphaFoldDB" id="A0A0C3CEZ3"/>
<reference evidence="2" key="2">
    <citation type="submission" date="2015-01" db="EMBL/GenBank/DDBJ databases">
        <title>Evolutionary Origins and Diversification of the Mycorrhizal Mutualists.</title>
        <authorList>
            <consortium name="DOE Joint Genome Institute"/>
            <consortium name="Mycorrhizal Genomics Consortium"/>
            <person name="Kohler A."/>
            <person name="Kuo A."/>
            <person name="Nagy L.G."/>
            <person name="Floudas D."/>
            <person name="Copeland A."/>
            <person name="Barry K.W."/>
            <person name="Cichocki N."/>
            <person name="Veneault-Fourrey C."/>
            <person name="LaButti K."/>
            <person name="Lindquist E.A."/>
            <person name="Lipzen A."/>
            <person name="Lundell T."/>
            <person name="Morin E."/>
            <person name="Murat C."/>
            <person name="Riley R."/>
            <person name="Ohm R."/>
            <person name="Sun H."/>
            <person name="Tunlid A."/>
            <person name="Henrissat B."/>
            <person name="Grigoriev I.V."/>
            <person name="Hibbett D.S."/>
            <person name="Martin F."/>
        </authorList>
    </citation>
    <scope>NUCLEOTIDE SEQUENCE [LARGE SCALE GENOMIC DNA]</scope>
    <source>
        <strain evidence="2">h7</strain>
    </source>
</reference>
<accession>A0A0C3CEZ3</accession>
<dbReference type="EMBL" id="KN831770">
    <property type="protein sequence ID" value="KIM47340.1"/>
    <property type="molecule type" value="Genomic_DNA"/>
</dbReference>
<organism evidence="1 2">
    <name type="scientific">Hebeloma cylindrosporum</name>
    <dbReference type="NCBI Taxonomy" id="76867"/>
    <lineage>
        <taxon>Eukaryota</taxon>
        <taxon>Fungi</taxon>
        <taxon>Dikarya</taxon>
        <taxon>Basidiomycota</taxon>
        <taxon>Agaricomycotina</taxon>
        <taxon>Agaricomycetes</taxon>
        <taxon>Agaricomycetidae</taxon>
        <taxon>Agaricales</taxon>
        <taxon>Agaricineae</taxon>
        <taxon>Hymenogastraceae</taxon>
        <taxon>Hebeloma</taxon>
    </lineage>
</organism>